<feature type="compositionally biased region" description="Basic residues" evidence="14">
    <location>
        <begin position="14"/>
        <end position="34"/>
    </location>
</feature>
<dbReference type="GO" id="GO:0009002">
    <property type="term" value="F:serine-type D-Ala-D-Ala carboxypeptidase activity"/>
    <property type="evidence" value="ECO:0007669"/>
    <property type="project" value="UniProtKB-EC"/>
</dbReference>
<gene>
    <name evidence="17" type="ORF">BTO30_04370</name>
</gene>
<dbReference type="EMBL" id="MSDU01000008">
    <property type="protein sequence ID" value="OLN23212.1"/>
    <property type="molecule type" value="Genomic_DNA"/>
</dbReference>
<keyword evidence="10" id="KW-0511">Multifunctional enzyme</keyword>
<comment type="catalytic activity">
    <reaction evidence="12">
        <text>Preferential cleavage: (Ac)2-L-Lys-D-Ala-|-D-Ala. Also transpeptidation of peptidyl-alanyl moieties that are N-acyl substituents of D-alanine.</text>
        <dbReference type="EC" id="3.4.16.4"/>
    </reaction>
</comment>
<dbReference type="GO" id="GO:0006508">
    <property type="term" value="P:proteolysis"/>
    <property type="evidence" value="ECO:0007669"/>
    <property type="project" value="UniProtKB-KW"/>
</dbReference>
<evidence type="ECO:0000256" key="3">
    <source>
        <dbReference type="ARBA" id="ARBA00022645"/>
    </source>
</evidence>
<evidence type="ECO:0000256" key="14">
    <source>
        <dbReference type="SAM" id="MobiDB-lite"/>
    </source>
</evidence>
<feature type="domain" description="Glycosyl transferase family 51" evidence="16">
    <location>
        <begin position="90"/>
        <end position="264"/>
    </location>
</feature>
<comment type="similarity">
    <text evidence="1">In the C-terminal section; belongs to the transpeptidase family.</text>
</comment>
<comment type="caution">
    <text evidence="17">The sequence shown here is derived from an EMBL/GenBank/DDBJ whole genome shotgun (WGS) entry which is preliminary data.</text>
</comment>
<dbReference type="NCBIfam" id="TIGR02074">
    <property type="entry name" value="PBP_1a_fam"/>
    <property type="match status" value="1"/>
</dbReference>
<evidence type="ECO:0000256" key="10">
    <source>
        <dbReference type="ARBA" id="ARBA00023268"/>
    </source>
</evidence>
<feature type="region of interest" description="Disordered" evidence="14">
    <location>
        <begin position="693"/>
        <end position="771"/>
    </location>
</feature>
<feature type="compositionally biased region" description="Acidic residues" evidence="14">
    <location>
        <begin position="804"/>
        <end position="837"/>
    </location>
</feature>
<dbReference type="GO" id="GO:0009252">
    <property type="term" value="P:peptidoglycan biosynthetic process"/>
    <property type="evidence" value="ECO:0007669"/>
    <property type="project" value="UniProtKB-KW"/>
</dbReference>
<keyword evidence="18" id="KW-1185">Reference proteome</keyword>
<dbReference type="InterPro" id="IPR001264">
    <property type="entry name" value="Glyco_trans_51"/>
</dbReference>
<dbReference type="GO" id="GO:0030288">
    <property type="term" value="C:outer membrane-bounded periplasmic space"/>
    <property type="evidence" value="ECO:0007669"/>
    <property type="project" value="TreeGrafter"/>
</dbReference>
<dbReference type="InterPro" id="IPR036950">
    <property type="entry name" value="PBP_transglycosylase"/>
</dbReference>
<dbReference type="PANTHER" id="PTHR32282:SF29">
    <property type="entry name" value="PENICILLIN-BINDING PROTEIN 1A"/>
    <property type="match status" value="1"/>
</dbReference>
<dbReference type="FunFam" id="1.10.3810.10:FF:000001">
    <property type="entry name" value="Penicillin-binding protein 1A"/>
    <property type="match status" value="1"/>
</dbReference>
<dbReference type="Proteomes" id="UP000185568">
    <property type="component" value="Unassembled WGS sequence"/>
</dbReference>
<protein>
    <submittedName>
        <fullName evidence="17">Uncharacterized protein</fullName>
    </submittedName>
</protein>
<dbReference type="GO" id="GO:0008360">
    <property type="term" value="P:regulation of cell shape"/>
    <property type="evidence" value="ECO:0007669"/>
    <property type="project" value="UniProtKB-KW"/>
</dbReference>
<reference evidence="17 18" key="1">
    <citation type="submission" date="2016-12" db="EMBL/GenBank/DDBJ databases">
        <title>Domibacillus antri genome sequencing.</title>
        <authorList>
            <person name="Verma A."/>
            <person name="Krishnamurthi S."/>
        </authorList>
    </citation>
    <scope>NUCLEOTIDE SEQUENCE [LARGE SCALE GENOMIC DNA]</scope>
    <source>
        <strain evidence="17 18">XD80</strain>
    </source>
</reference>
<dbReference type="SUPFAM" id="SSF56601">
    <property type="entry name" value="beta-lactamase/transpeptidase-like"/>
    <property type="match status" value="1"/>
</dbReference>
<evidence type="ECO:0000256" key="1">
    <source>
        <dbReference type="ARBA" id="ARBA00007090"/>
    </source>
</evidence>
<keyword evidence="4" id="KW-0645">Protease</keyword>
<keyword evidence="8" id="KW-0133">Cell shape</keyword>
<name>A0A1Q8Q7D4_9BACI</name>
<dbReference type="OrthoDB" id="9766909at2"/>
<dbReference type="AlphaFoldDB" id="A0A1Q8Q7D4"/>
<evidence type="ECO:0000313" key="17">
    <source>
        <dbReference type="EMBL" id="OLN23212.1"/>
    </source>
</evidence>
<keyword evidence="6" id="KW-0808">Transferase</keyword>
<dbReference type="GO" id="GO:0008658">
    <property type="term" value="F:penicillin binding"/>
    <property type="evidence" value="ECO:0007669"/>
    <property type="project" value="InterPro"/>
</dbReference>
<comment type="similarity">
    <text evidence="2">In the N-terminal section; belongs to the glycosyltransferase 51 family.</text>
</comment>
<evidence type="ECO:0000256" key="4">
    <source>
        <dbReference type="ARBA" id="ARBA00022670"/>
    </source>
</evidence>
<dbReference type="Pfam" id="PF00905">
    <property type="entry name" value="Transpeptidase"/>
    <property type="match status" value="1"/>
</dbReference>
<dbReference type="InterPro" id="IPR012338">
    <property type="entry name" value="Beta-lactam/transpept-like"/>
</dbReference>
<keyword evidence="5" id="KW-0328">Glycosyltransferase</keyword>
<evidence type="ECO:0000256" key="5">
    <source>
        <dbReference type="ARBA" id="ARBA00022676"/>
    </source>
</evidence>
<feature type="domain" description="Penicillin-binding protein transpeptidase" evidence="15">
    <location>
        <begin position="358"/>
        <end position="640"/>
    </location>
</feature>
<dbReference type="RefSeq" id="WP_075397502.1">
    <property type="nucleotide sequence ID" value="NZ_MSDU01000008.1"/>
</dbReference>
<dbReference type="STRING" id="1714264.BTO30_04370"/>
<evidence type="ECO:0000256" key="2">
    <source>
        <dbReference type="ARBA" id="ARBA00007739"/>
    </source>
</evidence>
<evidence type="ECO:0000313" key="18">
    <source>
        <dbReference type="Proteomes" id="UP000185568"/>
    </source>
</evidence>
<evidence type="ECO:0000256" key="12">
    <source>
        <dbReference type="ARBA" id="ARBA00034000"/>
    </source>
</evidence>
<feature type="compositionally biased region" description="Low complexity" evidence="14">
    <location>
        <begin position="862"/>
        <end position="878"/>
    </location>
</feature>
<dbReference type="Gene3D" id="1.10.3810.10">
    <property type="entry name" value="Biosynthetic peptidoglycan transglycosylase-like"/>
    <property type="match status" value="1"/>
</dbReference>
<organism evidence="17 18">
    <name type="scientific">Domibacillus antri</name>
    <dbReference type="NCBI Taxonomy" id="1714264"/>
    <lineage>
        <taxon>Bacteria</taxon>
        <taxon>Bacillati</taxon>
        <taxon>Bacillota</taxon>
        <taxon>Bacilli</taxon>
        <taxon>Bacillales</taxon>
        <taxon>Bacillaceae</taxon>
        <taxon>Domibacillus</taxon>
    </lineage>
</organism>
<evidence type="ECO:0000256" key="9">
    <source>
        <dbReference type="ARBA" id="ARBA00022984"/>
    </source>
</evidence>
<dbReference type="GO" id="GO:0008955">
    <property type="term" value="F:peptidoglycan glycosyltransferase activity"/>
    <property type="evidence" value="ECO:0007669"/>
    <property type="project" value="UniProtKB-EC"/>
</dbReference>
<comment type="catalytic activity">
    <reaction evidence="13">
        <text>[GlcNAc-(1-&gt;4)-Mur2Ac(oyl-L-Ala-gamma-D-Glu-L-Lys-D-Ala-D-Ala)](n)-di-trans,octa-cis-undecaprenyl diphosphate + beta-D-GlcNAc-(1-&gt;4)-Mur2Ac(oyl-L-Ala-gamma-D-Glu-L-Lys-D-Ala-D-Ala)-di-trans,octa-cis-undecaprenyl diphosphate = [GlcNAc-(1-&gt;4)-Mur2Ac(oyl-L-Ala-gamma-D-Glu-L-Lys-D-Ala-D-Ala)](n+1)-di-trans,octa-cis-undecaprenyl diphosphate + di-trans,octa-cis-undecaprenyl diphosphate + H(+)</text>
        <dbReference type="Rhea" id="RHEA:23708"/>
        <dbReference type="Rhea" id="RHEA-COMP:9602"/>
        <dbReference type="Rhea" id="RHEA-COMP:9603"/>
        <dbReference type="ChEBI" id="CHEBI:15378"/>
        <dbReference type="ChEBI" id="CHEBI:58405"/>
        <dbReference type="ChEBI" id="CHEBI:60033"/>
        <dbReference type="ChEBI" id="CHEBI:78435"/>
        <dbReference type="EC" id="2.4.99.28"/>
    </reaction>
</comment>
<feature type="compositionally biased region" description="Basic and acidic residues" evidence="14">
    <location>
        <begin position="1"/>
        <end position="13"/>
    </location>
</feature>
<proteinExistence type="inferred from homology"/>
<dbReference type="InterPro" id="IPR023346">
    <property type="entry name" value="Lysozyme-like_dom_sf"/>
</dbReference>
<evidence type="ECO:0000256" key="11">
    <source>
        <dbReference type="ARBA" id="ARBA00023316"/>
    </source>
</evidence>
<evidence type="ECO:0000259" key="15">
    <source>
        <dbReference type="Pfam" id="PF00905"/>
    </source>
</evidence>
<keyword evidence="11" id="KW-0961">Cell wall biogenesis/degradation</keyword>
<evidence type="ECO:0000256" key="13">
    <source>
        <dbReference type="ARBA" id="ARBA00049902"/>
    </source>
</evidence>
<evidence type="ECO:0000256" key="6">
    <source>
        <dbReference type="ARBA" id="ARBA00022679"/>
    </source>
</evidence>
<keyword evidence="3" id="KW-0121">Carboxypeptidase</keyword>
<feature type="region of interest" description="Disordered" evidence="14">
    <location>
        <begin position="1"/>
        <end position="34"/>
    </location>
</feature>
<evidence type="ECO:0000256" key="8">
    <source>
        <dbReference type="ARBA" id="ARBA00022960"/>
    </source>
</evidence>
<evidence type="ECO:0000256" key="7">
    <source>
        <dbReference type="ARBA" id="ARBA00022801"/>
    </source>
</evidence>
<evidence type="ECO:0000259" key="16">
    <source>
        <dbReference type="Pfam" id="PF00912"/>
    </source>
</evidence>
<feature type="region of interest" description="Disordered" evidence="14">
    <location>
        <begin position="790"/>
        <end position="895"/>
    </location>
</feature>
<sequence>MSDEYKSRTEKRSQQRKKPARAAKKNKQKKTPVNKKRSIVKRILLAGVLLAFLTMAGGAGLFAYFVKDAPELDNALLSDPISSKINDMNGDLLTNVGSERRDYVEYDDIPVLVRDAILATEDVRFFEHKGIDPIRLGGAVLKNVTDGFGSQGASTITQQVVKMSFLTDEKTLKRKAQEAWLAYKLEEAYTKEEIFEMYVNKVYMSDGINGIKAASDYYFGKELSDLTLQEAAYLAGMPQSPNNYNAFNNPERAEKRKDVVLSLMNQHDKITKAEMTDAQNQNITDSLTEQVNETGVQKEYDSYVDLVIEEVQEMGYNAYTDGLTIETTLDKEAQLFMDKLLNSDEYIQYPSEFFQAGIALTDTQTGAIRAIGGGRNQEVQRGLNYAVDIKRQPGSTIKPILDYGPAIEYLKWSTYEQVEDSPLNYSTGGSVGNAGGSYAGMMSMRDALVRSKNTPAVRTFQEVGFEDSYEFAAGLGIHLENEFESYAIGAMDGDEGISPLQMAGAYAAFGNGGIYNTPHTVKKITLPDGTVVENEIESEPAMSDYTAYMVTDMLKDAVDYGTGTAANIPTLHVAGKTGTTNYTDDELARYNFPSSASPDSWFVGYTTNYTAAIWTGYENRSEYLSKESQQIAKELFKELMTEVSKNVETDDFDKPDSVVELPIIKGSNPARIAGSGVSDSDKTYELFVRGEQPKRTSNVVEDEEERVEEEPQEEETVSGEITGLSASADAGGNISVSWSFNGEGSPSFSVSNGSETQSIGGFSTVFSGGQPGQTYTITVTAIVDGQNINSASTSVTVPGGQPAEPDEPEVEPEPVPDEPEPEVEPEPVPDERDDNEDGNGNSNGIGNGNGNSNGNGNGNGNGNPNNGNSSGNTQSNSNRQPPAAAEPNTDPESDE</sequence>
<dbReference type="GO" id="GO:0071555">
    <property type="term" value="P:cell wall organization"/>
    <property type="evidence" value="ECO:0007669"/>
    <property type="project" value="UniProtKB-KW"/>
</dbReference>
<dbReference type="SUPFAM" id="SSF53955">
    <property type="entry name" value="Lysozyme-like"/>
    <property type="match status" value="1"/>
</dbReference>
<dbReference type="PANTHER" id="PTHR32282">
    <property type="entry name" value="BINDING PROTEIN TRANSPEPTIDASE, PUTATIVE-RELATED"/>
    <property type="match status" value="1"/>
</dbReference>
<dbReference type="Pfam" id="PF00912">
    <property type="entry name" value="Transgly"/>
    <property type="match status" value="1"/>
</dbReference>
<dbReference type="InterPro" id="IPR001460">
    <property type="entry name" value="PCN-bd_Tpept"/>
</dbReference>
<feature type="compositionally biased region" description="Polar residues" evidence="14">
    <location>
        <begin position="734"/>
        <end position="771"/>
    </location>
</feature>
<feature type="compositionally biased region" description="Acidic residues" evidence="14">
    <location>
        <begin position="700"/>
        <end position="717"/>
    </location>
</feature>
<feature type="compositionally biased region" description="Gly residues" evidence="14">
    <location>
        <begin position="841"/>
        <end position="861"/>
    </location>
</feature>
<keyword evidence="9" id="KW-0573">Peptidoglycan synthesis</keyword>
<dbReference type="Gene3D" id="3.40.710.10">
    <property type="entry name" value="DD-peptidase/beta-lactamase superfamily"/>
    <property type="match status" value="1"/>
</dbReference>
<keyword evidence="7" id="KW-0378">Hydrolase</keyword>
<dbReference type="InterPro" id="IPR050396">
    <property type="entry name" value="Glycosyltr_51/Transpeptidase"/>
</dbReference>
<accession>A0A1Q8Q7D4</accession>